<dbReference type="GeneID" id="108557014"/>
<dbReference type="InterPro" id="IPR007110">
    <property type="entry name" value="Ig-like_dom"/>
</dbReference>
<evidence type="ECO:0000313" key="7">
    <source>
        <dbReference type="RefSeq" id="XP_017768878.1"/>
    </source>
</evidence>
<gene>
    <name evidence="7" type="primary">LOC108557014</name>
</gene>
<proteinExistence type="predicted"/>
<dbReference type="PROSITE" id="PS50835">
    <property type="entry name" value="IG_LIKE"/>
    <property type="match status" value="1"/>
</dbReference>
<name>A0ABM1M2S8_NICVS</name>
<dbReference type="InterPro" id="IPR003599">
    <property type="entry name" value="Ig_sub"/>
</dbReference>
<evidence type="ECO:0000256" key="1">
    <source>
        <dbReference type="ARBA" id="ARBA00022729"/>
    </source>
</evidence>
<keyword evidence="3" id="KW-1015">Disulfide bond</keyword>
<organism evidence="6 7">
    <name type="scientific">Nicrophorus vespilloides</name>
    <name type="common">Boreal carrion beetle</name>
    <dbReference type="NCBI Taxonomy" id="110193"/>
    <lineage>
        <taxon>Eukaryota</taxon>
        <taxon>Metazoa</taxon>
        <taxon>Ecdysozoa</taxon>
        <taxon>Arthropoda</taxon>
        <taxon>Hexapoda</taxon>
        <taxon>Insecta</taxon>
        <taxon>Pterygota</taxon>
        <taxon>Neoptera</taxon>
        <taxon>Endopterygota</taxon>
        <taxon>Coleoptera</taxon>
        <taxon>Polyphaga</taxon>
        <taxon>Staphyliniformia</taxon>
        <taxon>Silphidae</taxon>
        <taxon>Nicrophorinae</taxon>
        <taxon>Nicrophorus</taxon>
    </lineage>
</organism>
<evidence type="ECO:0000313" key="6">
    <source>
        <dbReference type="Proteomes" id="UP000695000"/>
    </source>
</evidence>
<reference evidence="7" key="1">
    <citation type="submission" date="2025-08" db="UniProtKB">
        <authorList>
            <consortium name="RefSeq"/>
        </authorList>
    </citation>
    <scope>IDENTIFICATION</scope>
    <source>
        <tissue evidence="7">Whole Larva</tissue>
    </source>
</reference>
<dbReference type="PANTHER" id="PTHR12231:SF247">
    <property type="entry name" value="DPR-INTERACTING PROTEIN DELTA, ISOFORM D"/>
    <property type="match status" value="1"/>
</dbReference>
<protein>
    <submittedName>
        <fullName evidence="7">Lachesin-like</fullName>
    </submittedName>
</protein>
<dbReference type="Pfam" id="PF13927">
    <property type="entry name" value="Ig_3"/>
    <property type="match status" value="1"/>
</dbReference>
<keyword evidence="2" id="KW-0677">Repeat</keyword>
<dbReference type="InterPro" id="IPR036179">
    <property type="entry name" value="Ig-like_dom_sf"/>
</dbReference>
<dbReference type="InterPro" id="IPR051170">
    <property type="entry name" value="Neural/epithelial_adhesion"/>
</dbReference>
<evidence type="ECO:0000256" key="3">
    <source>
        <dbReference type="ARBA" id="ARBA00023157"/>
    </source>
</evidence>
<dbReference type="SUPFAM" id="SSF48726">
    <property type="entry name" value="Immunoglobulin"/>
    <property type="match status" value="2"/>
</dbReference>
<feature type="non-terminal residue" evidence="7">
    <location>
        <position position="187"/>
    </location>
</feature>
<keyword evidence="6" id="KW-1185">Reference proteome</keyword>
<dbReference type="SMART" id="SM00408">
    <property type="entry name" value="IGc2"/>
    <property type="match status" value="1"/>
</dbReference>
<dbReference type="SMART" id="SM00409">
    <property type="entry name" value="IG"/>
    <property type="match status" value="2"/>
</dbReference>
<feature type="domain" description="Ig-like" evidence="5">
    <location>
        <begin position="63"/>
        <end position="149"/>
    </location>
</feature>
<accession>A0ABM1M2S8</accession>
<evidence type="ECO:0000256" key="2">
    <source>
        <dbReference type="ARBA" id="ARBA00022737"/>
    </source>
</evidence>
<dbReference type="RefSeq" id="XP_017768878.1">
    <property type="nucleotide sequence ID" value="XM_017913389.1"/>
</dbReference>
<keyword evidence="1" id="KW-0732">Signal</keyword>
<dbReference type="InterPro" id="IPR013783">
    <property type="entry name" value="Ig-like_fold"/>
</dbReference>
<evidence type="ECO:0000259" key="5">
    <source>
        <dbReference type="PROSITE" id="PS50835"/>
    </source>
</evidence>
<keyword evidence="4" id="KW-0393">Immunoglobulin domain</keyword>
<evidence type="ECO:0000256" key="4">
    <source>
        <dbReference type="ARBA" id="ARBA00023319"/>
    </source>
</evidence>
<dbReference type="Gene3D" id="2.60.40.10">
    <property type="entry name" value="Immunoglobulins"/>
    <property type="match status" value="2"/>
</dbReference>
<dbReference type="Proteomes" id="UP000695000">
    <property type="component" value="Unplaced"/>
</dbReference>
<dbReference type="PANTHER" id="PTHR12231">
    <property type="entry name" value="CTX-RELATED TYPE I TRANSMEMBRANE PROTEIN"/>
    <property type="match status" value="1"/>
</dbReference>
<dbReference type="InterPro" id="IPR003598">
    <property type="entry name" value="Ig_sub2"/>
</dbReference>
<sequence>MILTIHRHVISRVPRFSVSHDNAKTWLLHVSSVQQEDRGYYMCQVNTNPMISQVGYLQVVVPPNILDSESTQSTVAIRENQNISLTCKADGFPAPKIMWRREDGQAISVERRKKVNVYDGEQLNLTRISRTEMGAYLCIATNGVPPSVSKRIIVDVECKSDKNPHLLHHILNTRTHNAFHHTPTIHI</sequence>